<sequence length="505" mass="57630">MNRIFSHTMLIAMTFLMLVSCKGLRSGIGLRGIILDDNMMTLDGDTFRISETIGDSLLIVWYDHAENTPFYLIEQKHNGFYYVQQEARYISAIENTSKFVCIDNRTIYDHHDRTSFTIPCNASHLYYLGEWRGLHAFTNQDSICFSDGKCINLQEYAYCMKSEQEGKISLVCGVQTKQVSLEELYVSDSLHAEEDATAIILKREYSIRPQNEHEDAGAALCVNLEIPKGNSESDKAIRGWMVNSVKDDALAMVCYQDTIPSTSSLTYNETFSLLDKYGELWKKICLNDYQAGDTFVLIMTCDIITRKVADCRDYTTYYYQALPYSGGAHGLPRSYYITYDKRRKLFVHASNTIKPSMMNRFRELALKNLKMKHDSIHGMKSTWDGFTQSVLPVYDTISTKNDTAFLPTSEYMCDKWSGWNSTSGNGSAYSTFPLPHLAILPEGFVLTYHPYQIDCFAAGEYHALIPFNDAKKCIPFSYGNHDEANPGLQHFIKQRKKTYFPASTK</sequence>
<keyword evidence="2" id="KW-1185">Reference proteome</keyword>
<accession>A0ABX2AMI4</accession>
<organism evidence="1 2">
    <name type="scientific">Xylanibacter muris</name>
    <dbReference type="NCBI Taxonomy" id="2736290"/>
    <lineage>
        <taxon>Bacteria</taxon>
        <taxon>Pseudomonadati</taxon>
        <taxon>Bacteroidota</taxon>
        <taxon>Bacteroidia</taxon>
        <taxon>Bacteroidales</taxon>
        <taxon>Prevotellaceae</taxon>
        <taxon>Xylanibacter</taxon>
    </lineage>
</organism>
<comment type="caution">
    <text evidence="1">The sequence shown here is derived from an EMBL/GenBank/DDBJ whole genome shotgun (WGS) entry which is preliminary data.</text>
</comment>
<reference evidence="1 2" key="1">
    <citation type="submission" date="2020-05" db="EMBL/GenBank/DDBJ databases">
        <title>Distinct polysaccharide utilization as determinants for interspecies competition between intestinal Prevotella spp.</title>
        <authorList>
            <person name="Galvez E.J.C."/>
            <person name="Iljazovic A."/>
            <person name="Strowig T."/>
        </authorList>
    </citation>
    <scope>NUCLEOTIDE SEQUENCE [LARGE SCALE GENOMIC DNA]</scope>
    <source>
        <strain evidence="1 2">PMUR</strain>
    </source>
</reference>
<gene>
    <name evidence="1" type="ORF">HPS56_08620</name>
</gene>
<name>A0ABX2AMI4_9BACT</name>
<evidence type="ECO:0008006" key="3">
    <source>
        <dbReference type="Google" id="ProtNLM"/>
    </source>
</evidence>
<evidence type="ECO:0000313" key="2">
    <source>
        <dbReference type="Proteomes" id="UP000714420"/>
    </source>
</evidence>
<dbReference type="Proteomes" id="UP000714420">
    <property type="component" value="Unassembled WGS sequence"/>
</dbReference>
<protein>
    <recommendedName>
        <fullName evidence="3">DUF3298 domain-containing protein</fullName>
    </recommendedName>
</protein>
<proteinExistence type="predicted"/>
<dbReference type="EMBL" id="JABKKF010000007">
    <property type="protein sequence ID" value="NPD92404.1"/>
    <property type="molecule type" value="Genomic_DNA"/>
</dbReference>
<evidence type="ECO:0000313" key="1">
    <source>
        <dbReference type="EMBL" id="NPD92404.1"/>
    </source>
</evidence>
<dbReference type="RefSeq" id="WP_172275736.1">
    <property type="nucleotide sequence ID" value="NZ_CASGMU010000006.1"/>
</dbReference>
<dbReference type="PROSITE" id="PS51257">
    <property type="entry name" value="PROKAR_LIPOPROTEIN"/>
    <property type="match status" value="1"/>
</dbReference>